<dbReference type="Pfam" id="PF00665">
    <property type="entry name" value="rve"/>
    <property type="match status" value="1"/>
</dbReference>
<keyword evidence="1" id="KW-0645">Protease</keyword>
<dbReference type="GO" id="GO:0006508">
    <property type="term" value="P:proteolysis"/>
    <property type="evidence" value="ECO:0007669"/>
    <property type="project" value="UniProtKB-KW"/>
</dbReference>
<evidence type="ECO:0000256" key="2">
    <source>
        <dbReference type="ARBA" id="ARBA00022679"/>
    </source>
</evidence>
<dbReference type="GO" id="GO:0015074">
    <property type="term" value="P:DNA integration"/>
    <property type="evidence" value="ECO:0007669"/>
    <property type="project" value="InterPro"/>
</dbReference>
<dbReference type="GO" id="GO:0004519">
    <property type="term" value="F:endonuclease activity"/>
    <property type="evidence" value="ECO:0007669"/>
    <property type="project" value="UniProtKB-KW"/>
</dbReference>
<dbReference type="InterPro" id="IPR012337">
    <property type="entry name" value="RNaseH-like_sf"/>
</dbReference>
<keyword evidence="7" id="KW-0695">RNA-directed DNA polymerase</keyword>
<dbReference type="Pfam" id="PF00078">
    <property type="entry name" value="RVT_1"/>
    <property type="match status" value="1"/>
</dbReference>
<dbReference type="PROSITE" id="PS50994">
    <property type="entry name" value="INTEGRASE"/>
    <property type="match status" value="1"/>
</dbReference>
<organism evidence="11 12">
    <name type="scientific">Biomphalaria glabrata</name>
    <name type="common">Bloodfluke planorb</name>
    <name type="synonym">Freshwater snail</name>
    <dbReference type="NCBI Taxonomy" id="6526"/>
    <lineage>
        <taxon>Eukaryota</taxon>
        <taxon>Metazoa</taxon>
        <taxon>Spiralia</taxon>
        <taxon>Lophotrochozoa</taxon>
        <taxon>Mollusca</taxon>
        <taxon>Gastropoda</taxon>
        <taxon>Heterobranchia</taxon>
        <taxon>Euthyneura</taxon>
        <taxon>Panpulmonata</taxon>
        <taxon>Hygrophila</taxon>
        <taxon>Lymnaeoidea</taxon>
        <taxon>Planorbidae</taxon>
        <taxon>Biomphalaria</taxon>
    </lineage>
</organism>
<dbReference type="GeneID" id="129922711"/>
<sequence length="1203" mass="138430">MASQADSFKLYLKLAKDIGIPQEHQWEWCEKQIKEDERKREGKALDVCAQIPSHEQRTYAEIKEALLRQFGATQNAYRKKFFFERPRQEDDPQLFVSDMVFTKNSKAHHSTMTVITKSQGLQFYPGLVGSQRVQVLRDTGSTSVVIRANFVRSNQYTGNEIEATAFNGTVSKLPEALIHITTPFFSGHVEALVAQNLPVDLIVGNIQGVRDCTTQDLIEWNNTIKMGQECNVVVTRSMQKEKERLETEHIEHKNSDKVVQENKNDKKANHSHLQTNELEQFHSEEFKVEQKNDETLFKMFKKAQSNINPQENNDPYFKEGLLMKNSQYKNKTVEQIIVPKVYRKTIINTSHDVPFAGHMGVTKTKKRILQDFYWPGITKDVKKHISTCHICQMKSPKGNKIQAPLQTMELTEKPFQKVAVDLIGPMPIESSRNHKYILTLVDTCTRWPEAIPLVNISAIDVTRALSEIFSRTGLPEVILSDRGSQFTADITKTFMEMYNIKMKFTTPYHPQSNGLCERFNKTLKQIISKIANDNPQNWDLLLPAALFAYRESIQDTTGFSPFEMLYGANPRGPITTFKESILKSNHDASDKKTAFQHVLNTRNTVINACEIAKEATAKANAASHRRINEHRKLRYFEPGDKVKLLLPDKKHKFFIKWQGPFTILRKVTDVDYEININNRNKVFHINMLQKYNEATDTEEEDDELEKHISCLAIIPEEKEEDMDELVVPTTTSRQTETWHAVKLDNLSSQRKKDIMNLLQEYADIFTDVPGKTTIINHEIKLTSDKRTKSRPYPLPIHYRDFLQKEINDLLEQGIIEHSNSPYAAPIVLVKRSQSSSPRMCVDFRQLNKITCLDSYPMPNPEDLMSQFSGANYFTKLDLTRGYYQIPMTQDSKQYTAFTTAFGLFQYNYMPFGLVNASSTFNRAIHRMFGQRKDTVSYIDDICVFHNTWEDHIKGLKEIFQQLKDNGFTVKPSKVELAKSEVTFLGYKVGNNSLKTQDDIIKRILDIKIPQTKKQVRSILGLCNFYRCFIPNYASLTTLLTNLTKKGQSNTIPWSPELEETIKKIKYAFAQESILKLPDKKKRFYLATDASSSAIGACLMQEYEGILHPVFFINRKLSSAETRYSTIERECLAIVWAISKFSKYLLGAPFTLQTDHAPLAFLNSKKMSNSRLTRWSLQLMDYQFDVKTVPGKLNVFADTLSRCI</sequence>
<dbReference type="PROSITE" id="PS50878">
    <property type="entry name" value="RT_POL"/>
    <property type="match status" value="1"/>
</dbReference>
<dbReference type="Pfam" id="PF22938">
    <property type="entry name" value="Integrase_p58_C"/>
    <property type="match status" value="1"/>
</dbReference>
<dbReference type="PANTHER" id="PTHR37984:SF5">
    <property type="entry name" value="PROTEIN NYNRIN-LIKE"/>
    <property type="match status" value="1"/>
</dbReference>
<dbReference type="FunFam" id="3.30.70.270:FF:000020">
    <property type="entry name" value="Transposon Tf2-6 polyprotein-like Protein"/>
    <property type="match status" value="1"/>
</dbReference>
<evidence type="ECO:0000256" key="3">
    <source>
        <dbReference type="ARBA" id="ARBA00022695"/>
    </source>
</evidence>
<dbReference type="InterPro" id="IPR041373">
    <property type="entry name" value="RT_RNaseH"/>
</dbReference>
<dbReference type="Gene3D" id="1.10.340.70">
    <property type="match status" value="1"/>
</dbReference>
<dbReference type="FunFam" id="1.10.340.70:FF:000001">
    <property type="entry name" value="Retrovirus-related Pol polyprotein from transposon gypsy-like Protein"/>
    <property type="match status" value="1"/>
</dbReference>
<dbReference type="OMA" id="DKHIHEA"/>
<dbReference type="InterPro" id="IPR043502">
    <property type="entry name" value="DNA/RNA_pol_sf"/>
</dbReference>
<dbReference type="InterPro" id="IPR043128">
    <property type="entry name" value="Rev_trsase/Diguanyl_cyclase"/>
</dbReference>
<dbReference type="Gene3D" id="3.10.10.10">
    <property type="entry name" value="HIV Type 1 Reverse Transcriptase, subunit A, domain 1"/>
    <property type="match status" value="1"/>
</dbReference>
<reference evidence="12" key="1">
    <citation type="submission" date="2025-08" db="UniProtKB">
        <authorList>
            <consortium name="RefSeq"/>
        </authorList>
    </citation>
    <scope>IDENTIFICATION</scope>
</reference>
<accession>A0A9W2YS84</accession>
<evidence type="ECO:0000313" key="11">
    <source>
        <dbReference type="Proteomes" id="UP001165740"/>
    </source>
</evidence>
<dbReference type="GO" id="GO:0008233">
    <property type="term" value="F:peptidase activity"/>
    <property type="evidence" value="ECO:0007669"/>
    <property type="project" value="UniProtKB-KW"/>
</dbReference>
<dbReference type="SUPFAM" id="SSF53098">
    <property type="entry name" value="Ribonuclease H-like"/>
    <property type="match status" value="1"/>
</dbReference>
<evidence type="ECO:0000256" key="8">
    <source>
        <dbReference type="SAM" id="MobiDB-lite"/>
    </source>
</evidence>
<dbReference type="InterPro" id="IPR050951">
    <property type="entry name" value="Retrovirus_Pol_polyprotein"/>
</dbReference>
<dbReference type="InterPro" id="IPR036397">
    <property type="entry name" value="RNaseH_sf"/>
</dbReference>
<dbReference type="RefSeq" id="XP_055865622.1">
    <property type="nucleotide sequence ID" value="XM_056009647.1"/>
</dbReference>
<dbReference type="InterPro" id="IPR000477">
    <property type="entry name" value="RT_dom"/>
</dbReference>
<evidence type="ECO:0000259" key="10">
    <source>
        <dbReference type="PROSITE" id="PS50994"/>
    </source>
</evidence>
<keyword evidence="6" id="KW-0378">Hydrolase</keyword>
<keyword evidence="3" id="KW-0548">Nucleotidyltransferase</keyword>
<dbReference type="Gene3D" id="3.30.420.10">
    <property type="entry name" value="Ribonuclease H-like superfamily/Ribonuclease H"/>
    <property type="match status" value="1"/>
</dbReference>
<dbReference type="CDD" id="cd09274">
    <property type="entry name" value="RNase_HI_RT_Ty3"/>
    <property type="match status" value="1"/>
</dbReference>
<dbReference type="SUPFAM" id="SSF56672">
    <property type="entry name" value="DNA/RNA polymerases"/>
    <property type="match status" value="1"/>
</dbReference>
<dbReference type="AlphaFoldDB" id="A0A9W2YS84"/>
<keyword evidence="4" id="KW-0540">Nuclease</keyword>
<evidence type="ECO:0000256" key="7">
    <source>
        <dbReference type="ARBA" id="ARBA00022918"/>
    </source>
</evidence>
<dbReference type="PANTHER" id="PTHR37984">
    <property type="entry name" value="PROTEIN CBG26694"/>
    <property type="match status" value="1"/>
</dbReference>
<dbReference type="FunFam" id="3.30.420.10:FF:000032">
    <property type="entry name" value="Retrovirus-related Pol polyprotein from transposon 297-like Protein"/>
    <property type="match status" value="1"/>
</dbReference>
<gene>
    <name evidence="12" type="primary">LOC129922711</name>
</gene>
<proteinExistence type="predicted"/>
<dbReference type="InterPro" id="IPR001584">
    <property type="entry name" value="Integrase_cat-core"/>
</dbReference>
<dbReference type="FunFam" id="3.10.10.10:FF:000007">
    <property type="entry name" value="Retrovirus-related Pol polyprotein from transposon 17.6-like Protein"/>
    <property type="match status" value="1"/>
</dbReference>
<dbReference type="InterPro" id="IPR041588">
    <property type="entry name" value="Integrase_H2C2"/>
</dbReference>
<feature type="domain" description="Reverse transcriptase" evidence="9">
    <location>
        <begin position="810"/>
        <end position="988"/>
    </location>
</feature>
<dbReference type="Gene3D" id="3.30.70.270">
    <property type="match status" value="2"/>
</dbReference>
<evidence type="ECO:0000259" key="9">
    <source>
        <dbReference type="PROSITE" id="PS50878"/>
    </source>
</evidence>
<dbReference type="GO" id="GO:0003676">
    <property type="term" value="F:nucleic acid binding"/>
    <property type="evidence" value="ECO:0007669"/>
    <property type="project" value="InterPro"/>
</dbReference>
<evidence type="ECO:0000256" key="6">
    <source>
        <dbReference type="ARBA" id="ARBA00022801"/>
    </source>
</evidence>
<protein>
    <submittedName>
        <fullName evidence="12">Uncharacterized protein LOC129922711</fullName>
    </submittedName>
</protein>
<evidence type="ECO:0000256" key="4">
    <source>
        <dbReference type="ARBA" id="ARBA00022722"/>
    </source>
</evidence>
<dbReference type="Pfam" id="PF17921">
    <property type="entry name" value="Integrase_H2C2"/>
    <property type="match status" value="1"/>
</dbReference>
<feature type="compositionally biased region" description="Basic and acidic residues" evidence="8">
    <location>
        <begin position="258"/>
        <end position="268"/>
    </location>
</feature>
<keyword evidence="2" id="KW-0808">Transferase</keyword>
<evidence type="ECO:0000313" key="12">
    <source>
        <dbReference type="RefSeq" id="XP_055865622.1"/>
    </source>
</evidence>
<dbReference type="GO" id="GO:0003964">
    <property type="term" value="F:RNA-directed DNA polymerase activity"/>
    <property type="evidence" value="ECO:0007669"/>
    <property type="project" value="UniProtKB-KW"/>
</dbReference>
<keyword evidence="11" id="KW-1185">Reference proteome</keyword>
<dbReference type="Proteomes" id="UP001165740">
    <property type="component" value="Chromosome 14"/>
</dbReference>
<feature type="domain" description="Integrase catalytic" evidence="10">
    <location>
        <begin position="410"/>
        <end position="569"/>
    </location>
</feature>
<dbReference type="CDD" id="cd01647">
    <property type="entry name" value="RT_LTR"/>
    <property type="match status" value="1"/>
</dbReference>
<feature type="region of interest" description="Disordered" evidence="8">
    <location>
        <begin position="258"/>
        <end position="282"/>
    </location>
</feature>
<dbReference type="OrthoDB" id="10051443at2759"/>
<evidence type="ECO:0000256" key="5">
    <source>
        <dbReference type="ARBA" id="ARBA00022759"/>
    </source>
</evidence>
<dbReference type="Pfam" id="PF17917">
    <property type="entry name" value="RT_RNaseH"/>
    <property type="match status" value="1"/>
</dbReference>
<evidence type="ECO:0000256" key="1">
    <source>
        <dbReference type="ARBA" id="ARBA00022670"/>
    </source>
</evidence>
<name>A0A9W2YS84_BIOGL</name>
<dbReference type="InterPro" id="IPR054465">
    <property type="entry name" value="Integrase_p58-like_C"/>
</dbReference>
<keyword evidence="5" id="KW-0255">Endonuclease</keyword>